<dbReference type="EMBL" id="FNHL01000002">
    <property type="protein sequence ID" value="SDM38778.1"/>
    <property type="molecule type" value="Genomic_DNA"/>
</dbReference>
<dbReference type="Proteomes" id="UP000199451">
    <property type="component" value="Unassembled WGS sequence"/>
</dbReference>
<gene>
    <name evidence="1" type="ORF">SAMN04487949_1491</name>
</gene>
<accession>A0A1G9STL6</accession>
<protein>
    <submittedName>
        <fullName evidence="1">Uncharacterized protein</fullName>
    </submittedName>
</protein>
<evidence type="ECO:0000313" key="1">
    <source>
        <dbReference type="EMBL" id="SDM38778.1"/>
    </source>
</evidence>
<dbReference type="RefSeq" id="WP_089695897.1">
    <property type="nucleotide sequence ID" value="NZ_FNHL01000002.1"/>
</dbReference>
<proteinExistence type="predicted"/>
<organism evidence="1 2">
    <name type="scientific">Halogranum gelatinilyticum</name>
    <dbReference type="NCBI Taxonomy" id="660521"/>
    <lineage>
        <taxon>Archaea</taxon>
        <taxon>Methanobacteriati</taxon>
        <taxon>Methanobacteriota</taxon>
        <taxon>Stenosarchaea group</taxon>
        <taxon>Halobacteria</taxon>
        <taxon>Halobacteriales</taxon>
        <taxon>Haloferacaceae</taxon>
    </lineage>
</organism>
<name>A0A1G9STL6_9EURY</name>
<keyword evidence="2" id="KW-1185">Reference proteome</keyword>
<evidence type="ECO:0000313" key="2">
    <source>
        <dbReference type="Proteomes" id="UP000199451"/>
    </source>
</evidence>
<dbReference type="AlphaFoldDB" id="A0A1G9STL6"/>
<sequence length="98" mass="11100">MVMTVDAVRERLPAFEEIEEGDFLSLNGTEYEVVTTRTEQPSPGEAVRFIDLVDSEEEQFILSYSEGNTVETAYYHHADEDPMEGDLVAVESIDYSED</sequence>
<reference evidence="2" key="1">
    <citation type="submission" date="2016-10" db="EMBL/GenBank/DDBJ databases">
        <authorList>
            <person name="Varghese N."/>
            <person name="Submissions S."/>
        </authorList>
    </citation>
    <scope>NUCLEOTIDE SEQUENCE [LARGE SCALE GENOMIC DNA]</scope>
    <source>
        <strain evidence="2">CGMCC 1.10119</strain>
    </source>
</reference>